<dbReference type="AlphaFoldDB" id="A0A9D3VQL2"/>
<reference evidence="1 2" key="1">
    <citation type="journal article" date="2021" name="Plant Biotechnol. J.">
        <title>Multi-omics assisted identification of the key and species-specific regulatory components of drought-tolerant mechanisms in Gossypium stocksii.</title>
        <authorList>
            <person name="Yu D."/>
            <person name="Ke L."/>
            <person name="Zhang D."/>
            <person name="Wu Y."/>
            <person name="Sun Y."/>
            <person name="Mei J."/>
            <person name="Sun J."/>
            <person name="Sun Y."/>
        </authorList>
    </citation>
    <scope>NUCLEOTIDE SEQUENCE [LARGE SCALE GENOMIC DNA]</scope>
    <source>
        <strain evidence="2">cv. E1</strain>
        <tissue evidence="1">Leaf</tissue>
    </source>
</reference>
<dbReference type="OrthoDB" id="1002677at2759"/>
<sequence length="109" mass="12466">MVAKNCVNAKFPCILQEYTSEHKPNIVRLLETKAAIWLAIGDFHTIISPSEKKGGQCSGKRCPLFSFFANSAKLYDLGFRGPCFTWHKGRIFEQLDRALDKHDYLPFKD</sequence>
<comment type="caution">
    <text evidence="1">The sequence shown here is derived from an EMBL/GenBank/DDBJ whole genome shotgun (WGS) entry which is preliminary data.</text>
</comment>
<dbReference type="SUPFAM" id="SSF56219">
    <property type="entry name" value="DNase I-like"/>
    <property type="match status" value="1"/>
</dbReference>
<organism evidence="1 2">
    <name type="scientific">Gossypium stocksii</name>
    <dbReference type="NCBI Taxonomy" id="47602"/>
    <lineage>
        <taxon>Eukaryota</taxon>
        <taxon>Viridiplantae</taxon>
        <taxon>Streptophyta</taxon>
        <taxon>Embryophyta</taxon>
        <taxon>Tracheophyta</taxon>
        <taxon>Spermatophyta</taxon>
        <taxon>Magnoliopsida</taxon>
        <taxon>eudicotyledons</taxon>
        <taxon>Gunneridae</taxon>
        <taxon>Pentapetalae</taxon>
        <taxon>rosids</taxon>
        <taxon>malvids</taxon>
        <taxon>Malvales</taxon>
        <taxon>Malvaceae</taxon>
        <taxon>Malvoideae</taxon>
        <taxon>Gossypium</taxon>
    </lineage>
</organism>
<accession>A0A9D3VQL2</accession>
<gene>
    <name evidence="1" type="ORF">J1N35_019016</name>
</gene>
<name>A0A9D3VQL2_9ROSI</name>
<dbReference type="InterPro" id="IPR036691">
    <property type="entry name" value="Endo/exonu/phosph_ase_sf"/>
</dbReference>
<protein>
    <submittedName>
        <fullName evidence="1">Uncharacterized protein</fullName>
    </submittedName>
</protein>
<evidence type="ECO:0000313" key="2">
    <source>
        <dbReference type="Proteomes" id="UP000828251"/>
    </source>
</evidence>
<dbReference type="Proteomes" id="UP000828251">
    <property type="component" value="Unassembled WGS sequence"/>
</dbReference>
<evidence type="ECO:0000313" key="1">
    <source>
        <dbReference type="EMBL" id="KAH1091759.1"/>
    </source>
</evidence>
<dbReference type="EMBL" id="JAIQCV010000006">
    <property type="protein sequence ID" value="KAH1091759.1"/>
    <property type="molecule type" value="Genomic_DNA"/>
</dbReference>
<keyword evidence="2" id="KW-1185">Reference proteome</keyword>
<proteinExistence type="predicted"/>